<evidence type="ECO:0000256" key="1">
    <source>
        <dbReference type="ARBA" id="ARBA00022448"/>
    </source>
</evidence>
<dbReference type="PROSITE" id="PS50297">
    <property type="entry name" value="ANK_REP_REGION"/>
    <property type="match status" value="2"/>
</dbReference>
<proteinExistence type="predicted"/>
<dbReference type="InterPro" id="IPR052076">
    <property type="entry name" value="TRP_cation_channel"/>
</dbReference>
<evidence type="ECO:0000256" key="7">
    <source>
        <dbReference type="ARBA" id="ARBA00023303"/>
    </source>
</evidence>
<keyword evidence="3" id="KW-0677">Repeat</keyword>
<evidence type="ECO:0000256" key="5">
    <source>
        <dbReference type="ARBA" id="ARBA00023065"/>
    </source>
</evidence>
<dbReference type="InterPro" id="IPR036770">
    <property type="entry name" value="Ankyrin_rpt-contain_sf"/>
</dbReference>
<dbReference type="Gene3D" id="1.25.40.20">
    <property type="entry name" value="Ankyrin repeat-containing domain"/>
    <property type="match status" value="1"/>
</dbReference>
<evidence type="ECO:0000256" key="4">
    <source>
        <dbReference type="ARBA" id="ARBA00023043"/>
    </source>
</evidence>
<reference evidence="11" key="1">
    <citation type="submission" date="2021-01" db="EMBL/GenBank/DDBJ databases">
        <authorList>
            <person name="Corre E."/>
            <person name="Pelletier E."/>
            <person name="Niang G."/>
            <person name="Scheremetjew M."/>
            <person name="Finn R."/>
            <person name="Kale V."/>
            <person name="Holt S."/>
            <person name="Cochrane G."/>
            <person name="Meng A."/>
            <person name="Brown T."/>
            <person name="Cohen L."/>
        </authorList>
    </citation>
    <scope>NUCLEOTIDE SEQUENCE</scope>
    <source>
        <strain evidence="11">CCAP1064/1</strain>
    </source>
</reference>
<keyword evidence="4 8" id="KW-0040">ANK repeat</keyword>
<dbReference type="EMBL" id="HBEL01035317">
    <property type="protein sequence ID" value="CAD8420423.1"/>
    <property type="molecule type" value="Transcribed_RNA"/>
</dbReference>
<keyword evidence="5" id="KW-0406">Ion transport</keyword>
<dbReference type="PANTHER" id="PTHR47143">
    <property type="entry name" value="TRANSIENT RECEPTOR POTENTIAL CATION CHANNEL PROTEIN PAINLESS"/>
    <property type="match status" value="1"/>
</dbReference>
<evidence type="ECO:0000256" key="2">
    <source>
        <dbReference type="ARBA" id="ARBA00022606"/>
    </source>
</evidence>
<dbReference type="GO" id="GO:1902495">
    <property type="term" value="C:transmembrane transporter complex"/>
    <property type="evidence" value="ECO:0007669"/>
    <property type="project" value="TreeGrafter"/>
</dbReference>
<feature type="region of interest" description="Disordered" evidence="9">
    <location>
        <begin position="104"/>
        <end position="160"/>
    </location>
</feature>
<sequence>MASVLAVAMVSCFVSKFCNASEDEIRSELSNHLYCYSSLERLQNNNGKSSKSTCATKSTSAKVDKNTTEKKSRRMTSKIEDIRRKVEASMKRKERLRRPVVLKKGLLEASDSDSDEDSSSSDGGSSDDSERTPEPSCPQTLDMPIARRKRSTVGVSPLRHAARNNNYPAMLCALRSNKYDPNESDPVHGQSPLHFAADGGYIDCVALLLESGANPNASDLDGMSVLQSAVLGGSVTVARMLLENGANPDHYDMDGDSPRILAVEYDENDENGRELRDLFVKEFPPLRRKNYSRRRNTRRGSCSSGLSVINEDEELKGMIYAEHDDAIETSYCTQ</sequence>
<evidence type="ECO:0000313" key="11">
    <source>
        <dbReference type="EMBL" id="CAD8420423.1"/>
    </source>
</evidence>
<dbReference type="SMART" id="SM00248">
    <property type="entry name" value="ANK"/>
    <property type="match status" value="3"/>
</dbReference>
<feature type="compositionally biased region" description="Acidic residues" evidence="9">
    <location>
        <begin position="110"/>
        <end position="119"/>
    </location>
</feature>
<feature type="signal peptide" evidence="10">
    <location>
        <begin position="1"/>
        <end position="20"/>
    </location>
</feature>
<dbReference type="SUPFAM" id="SSF48403">
    <property type="entry name" value="Ankyrin repeat"/>
    <property type="match status" value="1"/>
</dbReference>
<dbReference type="PROSITE" id="PS50088">
    <property type="entry name" value="ANK_REPEAT"/>
    <property type="match status" value="2"/>
</dbReference>
<protein>
    <submittedName>
        <fullName evidence="11">Uncharacterized protein</fullName>
    </submittedName>
</protein>
<dbReference type="PRINTS" id="PR01415">
    <property type="entry name" value="ANKYRIN"/>
</dbReference>
<dbReference type="InterPro" id="IPR002110">
    <property type="entry name" value="Ankyrin_rpt"/>
</dbReference>
<evidence type="ECO:0000256" key="10">
    <source>
        <dbReference type="SAM" id="SignalP"/>
    </source>
</evidence>
<evidence type="ECO:0000256" key="6">
    <source>
        <dbReference type="ARBA" id="ARBA00023180"/>
    </source>
</evidence>
<accession>A0A7S0CDA9</accession>
<keyword evidence="2" id="KW-0716">Sensory transduction</keyword>
<feature type="chain" id="PRO_5031153237" evidence="10">
    <location>
        <begin position="21"/>
        <end position="334"/>
    </location>
</feature>
<feature type="repeat" description="ANK" evidence="8">
    <location>
        <begin position="188"/>
        <end position="220"/>
    </location>
</feature>
<feature type="region of interest" description="Disordered" evidence="9">
    <location>
        <begin position="45"/>
        <end position="84"/>
    </location>
</feature>
<evidence type="ECO:0000256" key="3">
    <source>
        <dbReference type="ARBA" id="ARBA00022737"/>
    </source>
</evidence>
<feature type="compositionally biased region" description="Low complexity" evidence="9">
    <location>
        <begin position="48"/>
        <end position="61"/>
    </location>
</feature>
<keyword evidence="1" id="KW-0813">Transport</keyword>
<keyword evidence="10" id="KW-0732">Signal</keyword>
<organism evidence="11">
    <name type="scientific">Proboscia inermis</name>
    <dbReference type="NCBI Taxonomy" id="420281"/>
    <lineage>
        <taxon>Eukaryota</taxon>
        <taxon>Sar</taxon>
        <taxon>Stramenopiles</taxon>
        <taxon>Ochrophyta</taxon>
        <taxon>Bacillariophyta</taxon>
        <taxon>Coscinodiscophyceae</taxon>
        <taxon>Rhizosoleniophycidae</taxon>
        <taxon>Rhizosoleniales</taxon>
        <taxon>Rhizosoleniaceae</taxon>
        <taxon>Proboscia</taxon>
    </lineage>
</organism>
<dbReference type="GO" id="GO:0034220">
    <property type="term" value="P:monoatomic ion transmembrane transport"/>
    <property type="evidence" value="ECO:0007669"/>
    <property type="project" value="UniProtKB-KW"/>
</dbReference>
<keyword evidence="7" id="KW-0407">Ion channel</keyword>
<dbReference type="AlphaFoldDB" id="A0A7S0CDA9"/>
<keyword evidence="6" id="KW-0325">Glycoprotein</keyword>
<dbReference type="PANTHER" id="PTHR47143:SF1">
    <property type="entry name" value="ION_TRANS DOMAIN-CONTAINING PROTEIN"/>
    <property type="match status" value="1"/>
</dbReference>
<feature type="repeat" description="ANK" evidence="8">
    <location>
        <begin position="221"/>
        <end position="253"/>
    </location>
</feature>
<gene>
    <name evidence="11" type="ORF">PINE0816_LOCUS16574</name>
</gene>
<evidence type="ECO:0000256" key="8">
    <source>
        <dbReference type="PROSITE-ProRule" id="PRU00023"/>
    </source>
</evidence>
<dbReference type="GO" id="GO:0022857">
    <property type="term" value="F:transmembrane transporter activity"/>
    <property type="evidence" value="ECO:0007669"/>
    <property type="project" value="TreeGrafter"/>
</dbReference>
<name>A0A7S0CDA9_9STRA</name>
<evidence type="ECO:0000256" key="9">
    <source>
        <dbReference type="SAM" id="MobiDB-lite"/>
    </source>
</evidence>
<dbReference type="Pfam" id="PF12796">
    <property type="entry name" value="Ank_2"/>
    <property type="match status" value="1"/>
</dbReference>